<reference evidence="8 9" key="1">
    <citation type="journal article" date="2016" name="Genome Announc.">
        <title>First Complete Genome Sequence of a Subdivision 6 Acidobacterium Strain.</title>
        <authorList>
            <person name="Huang S."/>
            <person name="Vieira S."/>
            <person name="Bunk B."/>
            <person name="Riedel T."/>
            <person name="Sproer C."/>
            <person name="Overmann J."/>
        </authorList>
    </citation>
    <scope>NUCLEOTIDE SEQUENCE [LARGE SCALE GENOMIC DNA]</scope>
    <source>
        <strain evidence="9">DSM 100886 HEG_-6_39</strain>
    </source>
</reference>
<dbReference type="EMBL" id="CP015136">
    <property type="protein sequence ID" value="AMY11993.1"/>
    <property type="molecule type" value="Genomic_DNA"/>
</dbReference>
<dbReference type="AlphaFoldDB" id="A0A143PV00"/>
<evidence type="ECO:0000256" key="1">
    <source>
        <dbReference type="ARBA" id="ARBA00004651"/>
    </source>
</evidence>
<dbReference type="InterPro" id="IPR011577">
    <property type="entry name" value="Cyt_b561_bac/Ni-Hgenase"/>
</dbReference>
<feature type="transmembrane region" description="Helical" evidence="6">
    <location>
        <begin position="215"/>
        <end position="236"/>
    </location>
</feature>
<dbReference type="STRING" id="1855912.LuPra_05265"/>
<comment type="subcellular location">
    <subcellularLocation>
        <location evidence="1">Cell membrane</location>
        <topology evidence="1">Multi-pass membrane protein</topology>
    </subcellularLocation>
</comment>
<feature type="transmembrane region" description="Helical" evidence="6">
    <location>
        <begin position="104"/>
        <end position="125"/>
    </location>
</feature>
<dbReference type="KEGG" id="abac:LuPra_05265"/>
<keyword evidence="4 6" id="KW-1133">Transmembrane helix</keyword>
<evidence type="ECO:0000313" key="9">
    <source>
        <dbReference type="Proteomes" id="UP000076079"/>
    </source>
</evidence>
<dbReference type="Gene3D" id="1.20.950.20">
    <property type="entry name" value="Transmembrane di-heme cytochromes, Chain C"/>
    <property type="match status" value="1"/>
</dbReference>
<evidence type="ECO:0000256" key="2">
    <source>
        <dbReference type="ARBA" id="ARBA00022475"/>
    </source>
</evidence>
<evidence type="ECO:0000313" key="8">
    <source>
        <dbReference type="EMBL" id="AMY11993.1"/>
    </source>
</evidence>
<organism evidence="8 9">
    <name type="scientific">Luteitalea pratensis</name>
    <dbReference type="NCBI Taxonomy" id="1855912"/>
    <lineage>
        <taxon>Bacteria</taxon>
        <taxon>Pseudomonadati</taxon>
        <taxon>Acidobacteriota</taxon>
        <taxon>Vicinamibacteria</taxon>
        <taxon>Vicinamibacterales</taxon>
        <taxon>Vicinamibacteraceae</taxon>
        <taxon>Luteitalea</taxon>
    </lineage>
</organism>
<protein>
    <submittedName>
        <fullName evidence="8">Ni/Fe-hydrogenase, b-type cytochrome subunit</fullName>
    </submittedName>
</protein>
<evidence type="ECO:0000256" key="6">
    <source>
        <dbReference type="SAM" id="Phobius"/>
    </source>
</evidence>
<evidence type="ECO:0000256" key="4">
    <source>
        <dbReference type="ARBA" id="ARBA00022989"/>
    </source>
</evidence>
<dbReference type="InterPro" id="IPR051542">
    <property type="entry name" value="Hydrogenase_cytochrome"/>
</dbReference>
<dbReference type="OrthoDB" id="197262at2"/>
<dbReference type="GO" id="GO:0020037">
    <property type="term" value="F:heme binding"/>
    <property type="evidence" value="ECO:0007669"/>
    <property type="project" value="TreeGrafter"/>
</dbReference>
<keyword evidence="3 6" id="KW-0812">Transmembrane</keyword>
<feature type="transmembrane region" description="Helical" evidence="6">
    <location>
        <begin position="171"/>
        <end position="195"/>
    </location>
</feature>
<evidence type="ECO:0000259" key="7">
    <source>
        <dbReference type="Pfam" id="PF01292"/>
    </source>
</evidence>
<dbReference type="RefSeq" id="WP_110173486.1">
    <property type="nucleotide sequence ID" value="NZ_CP015136.1"/>
</dbReference>
<gene>
    <name evidence="8" type="ORF">LuPra_05265</name>
</gene>
<proteinExistence type="predicted"/>
<dbReference type="GO" id="GO:0005886">
    <property type="term" value="C:plasma membrane"/>
    <property type="evidence" value="ECO:0007669"/>
    <property type="project" value="UniProtKB-SubCell"/>
</dbReference>
<dbReference type="GO" id="GO:0009055">
    <property type="term" value="F:electron transfer activity"/>
    <property type="evidence" value="ECO:0007669"/>
    <property type="project" value="InterPro"/>
</dbReference>
<keyword evidence="2" id="KW-1003">Cell membrane</keyword>
<dbReference type="PANTHER" id="PTHR30485">
    <property type="entry name" value="NI/FE-HYDROGENASE 1 B-TYPE CYTOCHROME SUBUNIT"/>
    <property type="match status" value="1"/>
</dbReference>
<dbReference type="Pfam" id="PF01292">
    <property type="entry name" value="Ni_hydr_CYTB"/>
    <property type="match status" value="1"/>
</dbReference>
<sequence>MSVDGARHASSHHPAWTRCAHWVAAVSILVLAFTGFVILMAHPRLYWGDVGNGLTPALIELPISPNYRHGGWASVTPFFDRTGSPVSASRTFPLFNENAWGRSLHFLTAWLLTLTGLAYLAAGVLTGHLRRRIVPAAGDLAPARLSEDVRRHVRFAVRRDAGSPYGTLQKIAYTFVIVFLLPLAGLTGVTMSPAVTTAFPFLLTLFGGMQSARTIHFGVWMALMGFLLVHVVMVVATGFRQHMRAMTIGDR</sequence>
<keyword evidence="5 6" id="KW-0472">Membrane</keyword>
<feature type="transmembrane region" description="Helical" evidence="6">
    <location>
        <begin position="20"/>
        <end position="41"/>
    </location>
</feature>
<evidence type="ECO:0000256" key="5">
    <source>
        <dbReference type="ARBA" id="ARBA00023136"/>
    </source>
</evidence>
<keyword evidence="9" id="KW-1185">Reference proteome</keyword>
<accession>A0A143PV00</accession>
<reference evidence="9" key="2">
    <citation type="submission" date="2016-04" db="EMBL/GenBank/DDBJ databases">
        <title>First Complete Genome Sequence of a Subdivision 6 Acidobacterium.</title>
        <authorList>
            <person name="Huang S."/>
            <person name="Vieira S."/>
            <person name="Bunk B."/>
            <person name="Riedel T."/>
            <person name="Sproeer C."/>
            <person name="Overmann J."/>
        </authorList>
    </citation>
    <scope>NUCLEOTIDE SEQUENCE [LARGE SCALE GENOMIC DNA]</scope>
    <source>
        <strain evidence="9">DSM 100886 HEG_-6_39</strain>
    </source>
</reference>
<dbReference type="Proteomes" id="UP000076079">
    <property type="component" value="Chromosome"/>
</dbReference>
<dbReference type="SUPFAM" id="SSF81342">
    <property type="entry name" value="Transmembrane di-heme cytochromes"/>
    <property type="match status" value="1"/>
</dbReference>
<dbReference type="InterPro" id="IPR016174">
    <property type="entry name" value="Di-haem_cyt_TM"/>
</dbReference>
<dbReference type="PANTHER" id="PTHR30485:SF1">
    <property type="entry name" value="CYTOCHROME YDHU-RELATED"/>
    <property type="match status" value="1"/>
</dbReference>
<feature type="domain" description="Cytochrome b561 bacterial/Ni-hydrogenase" evidence="7">
    <location>
        <begin position="12"/>
        <end position="247"/>
    </location>
</feature>
<name>A0A143PV00_LUTPR</name>
<evidence type="ECO:0000256" key="3">
    <source>
        <dbReference type="ARBA" id="ARBA00022692"/>
    </source>
</evidence>
<dbReference type="GO" id="GO:0022904">
    <property type="term" value="P:respiratory electron transport chain"/>
    <property type="evidence" value="ECO:0007669"/>
    <property type="project" value="InterPro"/>
</dbReference>